<keyword evidence="3" id="KW-1185">Reference proteome</keyword>
<protein>
    <submittedName>
        <fullName evidence="2">Uncharacterized protein</fullName>
    </submittedName>
</protein>
<sequence>MNQEQFNDKDELKRRNEEEATEYGGTDTSREDGDRAAMKTKDLQALMAERGGVKSFQGSLQERLQRLKNQMEGYYQQQPSSFGEVSMEETLVSKVAKPGNPNSDLGLKRGFLSPTRSDISNKKCQEGNETVGRKTMHSPVCSPTAKEGNQTSLGVCTDCAANEGVSKSGNQLEILLGVGVRAGCDLDHQEHDI</sequence>
<dbReference type="AlphaFoldDB" id="A0A7J6W830"/>
<name>A0A7J6W830_THATH</name>
<dbReference type="EMBL" id="JABWDY010020434">
    <property type="protein sequence ID" value="KAF5193163.1"/>
    <property type="molecule type" value="Genomic_DNA"/>
</dbReference>
<feature type="compositionally biased region" description="Basic and acidic residues" evidence="1">
    <location>
        <begin position="1"/>
        <end position="18"/>
    </location>
</feature>
<reference evidence="2 3" key="1">
    <citation type="submission" date="2020-06" db="EMBL/GenBank/DDBJ databases">
        <title>Transcriptomic and genomic resources for Thalictrum thalictroides and T. hernandezii: Facilitating candidate gene discovery in an emerging model plant lineage.</title>
        <authorList>
            <person name="Arias T."/>
            <person name="Riano-Pachon D.M."/>
            <person name="Di Stilio V.S."/>
        </authorList>
    </citation>
    <scope>NUCLEOTIDE SEQUENCE [LARGE SCALE GENOMIC DNA]</scope>
    <source>
        <strain evidence="3">cv. WT478/WT964</strain>
        <tissue evidence="2">Leaves</tissue>
    </source>
</reference>
<evidence type="ECO:0000256" key="1">
    <source>
        <dbReference type="SAM" id="MobiDB-lite"/>
    </source>
</evidence>
<evidence type="ECO:0000313" key="3">
    <source>
        <dbReference type="Proteomes" id="UP000554482"/>
    </source>
</evidence>
<evidence type="ECO:0000313" key="2">
    <source>
        <dbReference type="EMBL" id="KAF5193163.1"/>
    </source>
</evidence>
<feature type="region of interest" description="Disordered" evidence="1">
    <location>
        <begin position="1"/>
        <end position="38"/>
    </location>
</feature>
<dbReference type="Proteomes" id="UP000554482">
    <property type="component" value="Unassembled WGS sequence"/>
</dbReference>
<feature type="compositionally biased region" description="Basic and acidic residues" evidence="1">
    <location>
        <begin position="28"/>
        <end position="38"/>
    </location>
</feature>
<feature type="region of interest" description="Disordered" evidence="1">
    <location>
        <begin position="95"/>
        <end position="149"/>
    </location>
</feature>
<gene>
    <name evidence="2" type="ORF">FRX31_017250</name>
</gene>
<accession>A0A7J6W830</accession>
<proteinExistence type="predicted"/>
<comment type="caution">
    <text evidence="2">The sequence shown here is derived from an EMBL/GenBank/DDBJ whole genome shotgun (WGS) entry which is preliminary data.</text>
</comment>
<organism evidence="2 3">
    <name type="scientific">Thalictrum thalictroides</name>
    <name type="common">Rue-anemone</name>
    <name type="synonym">Anemone thalictroides</name>
    <dbReference type="NCBI Taxonomy" id="46969"/>
    <lineage>
        <taxon>Eukaryota</taxon>
        <taxon>Viridiplantae</taxon>
        <taxon>Streptophyta</taxon>
        <taxon>Embryophyta</taxon>
        <taxon>Tracheophyta</taxon>
        <taxon>Spermatophyta</taxon>
        <taxon>Magnoliopsida</taxon>
        <taxon>Ranunculales</taxon>
        <taxon>Ranunculaceae</taxon>
        <taxon>Thalictroideae</taxon>
        <taxon>Thalictrum</taxon>
    </lineage>
</organism>